<keyword evidence="2" id="KW-0732">Signal</keyword>
<organism evidence="3 4">
    <name type="scientific">[Mycobacterium] manitobense</name>
    <dbReference type="NCBI Taxonomy" id="190147"/>
    <lineage>
        <taxon>Bacteria</taxon>
        <taxon>Bacillati</taxon>
        <taxon>Actinomycetota</taxon>
        <taxon>Actinomycetes</taxon>
        <taxon>Mycobacteriales</taxon>
        <taxon>Mycobacteriaceae</taxon>
        <taxon>Mycolicibacterium</taxon>
    </lineage>
</organism>
<evidence type="ECO:0000256" key="1">
    <source>
        <dbReference type="SAM" id="MobiDB-lite"/>
    </source>
</evidence>
<reference evidence="3" key="2">
    <citation type="journal article" date="2022" name="BMC Genomics">
        <title>Comparative genome analysis of mycobacteria focusing on tRNA and non-coding RNA.</title>
        <authorList>
            <person name="Behra P.R.K."/>
            <person name="Pettersson B.M.F."/>
            <person name="Ramesh M."/>
            <person name="Das S."/>
            <person name="Dasgupta S."/>
            <person name="Kirsebom L.A."/>
        </authorList>
    </citation>
    <scope>NUCLEOTIDE SEQUENCE</scope>
    <source>
        <strain evidence="3">DSM 44615</strain>
    </source>
</reference>
<dbReference type="Proteomes" id="UP001140293">
    <property type="component" value="Unassembled WGS sequence"/>
</dbReference>
<feature type="compositionally biased region" description="Pro residues" evidence="1">
    <location>
        <begin position="107"/>
        <end position="124"/>
    </location>
</feature>
<dbReference type="RefSeq" id="WP_264015440.1">
    <property type="nucleotide sequence ID" value="NZ_JACKSJ010000235.1"/>
</dbReference>
<evidence type="ECO:0008006" key="5">
    <source>
        <dbReference type="Google" id="ProtNLM"/>
    </source>
</evidence>
<proteinExistence type="predicted"/>
<reference evidence="3" key="1">
    <citation type="submission" date="2020-07" db="EMBL/GenBank/DDBJ databases">
        <authorList>
            <person name="Pettersson B.M.F."/>
            <person name="Behra P.R.K."/>
            <person name="Ramesh M."/>
            <person name="Das S."/>
            <person name="Dasgupta S."/>
            <person name="Kirsebom L.A."/>
        </authorList>
    </citation>
    <scope>NUCLEOTIDE SEQUENCE</scope>
    <source>
        <strain evidence="3">DSM 44615</strain>
    </source>
</reference>
<feature type="signal peptide" evidence="2">
    <location>
        <begin position="1"/>
        <end position="25"/>
    </location>
</feature>
<dbReference type="EMBL" id="JACKSJ010000235">
    <property type="protein sequence ID" value="MCV7173273.1"/>
    <property type="molecule type" value="Genomic_DNA"/>
</dbReference>
<gene>
    <name evidence="3" type="ORF">H7I41_25440</name>
</gene>
<feature type="chain" id="PRO_5040751832" description="Secreted protein" evidence="2">
    <location>
        <begin position="26"/>
        <end position="132"/>
    </location>
</feature>
<protein>
    <recommendedName>
        <fullName evidence="5">Secreted protein</fullName>
    </recommendedName>
</protein>
<keyword evidence="4" id="KW-1185">Reference proteome</keyword>
<evidence type="ECO:0000313" key="4">
    <source>
        <dbReference type="Proteomes" id="UP001140293"/>
    </source>
</evidence>
<sequence length="132" mass="13196">MKIQVAARAVAITTVGLGLTLGASAVANGKPVWDIGVYDSCVTKADNDYVNGVLAADDYADRIAHCCADSGGVWVGGPISGWCTAPPPRKVDAVPIAPGATAGVADEPPPGTPLPTPTPRPRPVAQPGTTVG</sequence>
<evidence type="ECO:0000256" key="2">
    <source>
        <dbReference type="SAM" id="SignalP"/>
    </source>
</evidence>
<accession>A0A9X2YEN7</accession>
<name>A0A9X2YEN7_9MYCO</name>
<feature type="region of interest" description="Disordered" evidence="1">
    <location>
        <begin position="94"/>
        <end position="132"/>
    </location>
</feature>
<dbReference type="AlphaFoldDB" id="A0A9X2YEN7"/>
<evidence type="ECO:0000313" key="3">
    <source>
        <dbReference type="EMBL" id="MCV7173273.1"/>
    </source>
</evidence>
<comment type="caution">
    <text evidence="3">The sequence shown here is derived from an EMBL/GenBank/DDBJ whole genome shotgun (WGS) entry which is preliminary data.</text>
</comment>